<dbReference type="Gene3D" id="2.60.40.1120">
    <property type="entry name" value="Carboxypeptidase-like, regulatory domain"/>
    <property type="match status" value="1"/>
</dbReference>
<dbReference type="SUPFAM" id="SSF56935">
    <property type="entry name" value="Porins"/>
    <property type="match status" value="1"/>
</dbReference>
<comment type="subcellular location">
    <subcellularLocation>
        <location evidence="1 4">Cell outer membrane</location>
    </subcellularLocation>
</comment>
<evidence type="ECO:0000256" key="2">
    <source>
        <dbReference type="ARBA" id="ARBA00023136"/>
    </source>
</evidence>
<feature type="signal peptide" evidence="5">
    <location>
        <begin position="1"/>
        <end position="33"/>
    </location>
</feature>
<dbReference type="InterPro" id="IPR036942">
    <property type="entry name" value="Beta-barrel_TonB_sf"/>
</dbReference>
<feature type="domain" description="TonB-dependent receptor plug" evidence="7">
    <location>
        <begin position="150"/>
        <end position="239"/>
    </location>
</feature>
<keyword evidence="2 4" id="KW-0472">Membrane</keyword>
<evidence type="ECO:0000256" key="4">
    <source>
        <dbReference type="RuleBase" id="RU003357"/>
    </source>
</evidence>
<dbReference type="RefSeq" id="WP_185659770.1">
    <property type="nucleotide sequence ID" value="NZ_CAWPOO010000007.1"/>
</dbReference>
<comment type="similarity">
    <text evidence="4">Belongs to the TonB-dependent receptor family.</text>
</comment>
<dbReference type="Proteomes" id="UP000526501">
    <property type="component" value="Unassembled WGS sequence"/>
</dbReference>
<dbReference type="Pfam" id="PF07715">
    <property type="entry name" value="Plug"/>
    <property type="match status" value="1"/>
</dbReference>
<proteinExistence type="inferred from homology"/>
<dbReference type="EMBL" id="JACHVC010000007">
    <property type="protein sequence ID" value="MBC2605882.1"/>
    <property type="molecule type" value="Genomic_DNA"/>
</dbReference>
<comment type="caution">
    <text evidence="8">The sequence shown here is derived from an EMBL/GenBank/DDBJ whole genome shotgun (WGS) entry which is preliminary data.</text>
</comment>
<evidence type="ECO:0000259" key="7">
    <source>
        <dbReference type="Pfam" id="PF07715"/>
    </source>
</evidence>
<evidence type="ECO:0000256" key="1">
    <source>
        <dbReference type="ARBA" id="ARBA00004442"/>
    </source>
</evidence>
<keyword evidence="5" id="KW-0732">Signal</keyword>
<dbReference type="InterPro" id="IPR012910">
    <property type="entry name" value="Plug_dom"/>
</dbReference>
<dbReference type="SUPFAM" id="SSF49464">
    <property type="entry name" value="Carboxypeptidase regulatory domain-like"/>
    <property type="match status" value="1"/>
</dbReference>
<feature type="chain" id="PRO_5030954759" evidence="5">
    <location>
        <begin position="34"/>
        <end position="957"/>
    </location>
</feature>
<dbReference type="InterPro" id="IPR037066">
    <property type="entry name" value="Plug_dom_sf"/>
</dbReference>
<protein>
    <submittedName>
        <fullName evidence="8">TonB-dependent receptor</fullName>
    </submittedName>
</protein>
<dbReference type="GO" id="GO:0009279">
    <property type="term" value="C:cell outer membrane"/>
    <property type="evidence" value="ECO:0007669"/>
    <property type="project" value="UniProtKB-SubCell"/>
</dbReference>
<keyword evidence="8" id="KW-0675">Receptor</keyword>
<dbReference type="InterPro" id="IPR008969">
    <property type="entry name" value="CarboxyPept-like_regulatory"/>
</dbReference>
<accession>A0A7X1B5H0</accession>
<dbReference type="Gene3D" id="2.170.130.10">
    <property type="entry name" value="TonB-dependent receptor, plug domain"/>
    <property type="match status" value="1"/>
</dbReference>
<dbReference type="PANTHER" id="PTHR40980:SF5">
    <property type="entry name" value="TONB-DEPENDENT RECEPTOR"/>
    <property type="match status" value="1"/>
</dbReference>
<dbReference type="Pfam" id="PF00593">
    <property type="entry name" value="TonB_dep_Rec_b-barrel"/>
    <property type="match status" value="1"/>
</dbReference>
<sequence>MVSQSRNSKSFWGLAKLSTLFVAVALFSLRASAQEAATGIISGSIIDADFGGGVSDVRIAVLGTDITASSDKDGKFIIGNVPAGEYTLVATAMYYKTSRVEELAVLSGEIARVDVPLYGDESDIVELDGFTVKAKALTGSNIALLTERQKSSSISDAIGSETFSRLSISDAADALGKVTGVSITDGKYMVVRGLSDRYNNTTMNGATVPSADPDKRAVQLDQFPTGIIESISTVKTFSPDKSGSFTGAYVDIKTKAIPDSFFMSFNASVGYNANASLQDILFSPGASGDWKGQDDGTRAIPDIASRLEEITESPRRLELEQAQLLSDITQSFASEFQAEMREAPLSHGASVTFGNRFNLGDGSDPATLGVIGSISNKRSFSYYDDGQVGRYELNTNGLVDHVDFTEAKGEESNEWGAILNVALKPNGFHEIGINSSYSQSGTDEAISRYGSRQDSGEALFRVQNLHYTERSLSVVQLYGEHKFEGLKGTRVEWFVSDSTSTQDEPDFRLFYDEIPDEGYPVYRGNFPAPRRYWRDLEENTADSKLDVIIPLGRNSNEIKFGVQRTDTDRAFEESVYTYNDNVRGLPSDYQYDGDISAFLSDDITSLNPETDAVQRYIYESSSSVPAYSGEQVVDAYYVMGDFRATDKWRVIAGARNENTDLSIVSFNSSGVQNDNDGDIDEDLWLPAVNVVYEIDGNQNLRFAATKTLARPNFRELSPFGSFDNIGGETFVGNPELQISEINNLDVRYELFGEGDNLIAATAFVKDISNPIELNFVDGELTYVNVDEAKVRGLELEARKSFNWFGSETSVFSLGGNLSYVDSEVQRSPYEIAQKQAGGLTVETVRELQGQSEIVGNVDASFQNFDKGATLSLAYNYTGDRLYSVSLGALPDVYEAPSGQLDFIWSQKLGERLAMKFSVKNILDTSSRKYLTYLGEESVYSEYKKGITTTLSFSYKLY</sequence>
<dbReference type="InterPro" id="IPR000531">
    <property type="entry name" value="Beta-barrel_TonB"/>
</dbReference>
<evidence type="ECO:0000313" key="8">
    <source>
        <dbReference type="EMBL" id="MBC2605882.1"/>
    </source>
</evidence>
<feature type="domain" description="TonB-dependent receptor-like beta-barrel" evidence="6">
    <location>
        <begin position="469"/>
        <end position="902"/>
    </location>
</feature>
<evidence type="ECO:0000256" key="3">
    <source>
        <dbReference type="ARBA" id="ARBA00023237"/>
    </source>
</evidence>
<dbReference type="AlphaFoldDB" id="A0A7X1B5H0"/>
<evidence type="ECO:0000256" key="5">
    <source>
        <dbReference type="SAM" id="SignalP"/>
    </source>
</evidence>
<dbReference type="PANTHER" id="PTHR40980">
    <property type="entry name" value="PLUG DOMAIN-CONTAINING PROTEIN"/>
    <property type="match status" value="1"/>
</dbReference>
<name>A0A7X1B5H0_9BACT</name>
<dbReference type="Gene3D" id="2.40.170.20">
    <property type="entry name" value="TonB-dependent receptor, beta-barrel domain"/>
    <property type="match status" value="1"/>
</dbReference>
<gene>
    <name evidence="8" type="ORF">H5P27_07485</name>
</gene>
<reference evidence="8 9" key="1">
    <citation type="submission" date="2020-07" db="EMBL/GenBank/DDBJ databases">
        <authorList>
            <person name="Feng X."/>
        </authorList>
    </citation>
    <scope>NUCLEOTIDE SEQUENCE [LARGE SCALE GENOMIC DNA]</scope>
    <source>
        <strain evidence="8 9">JCM23202</strain>
    </source>
</reference>
<evidence type="ECO:0000313" key="9">
    <source>
        <dbReference type="Proteomes" id="UP000526501"/>
    </source>
</evidence>
<keyword evidence="9" id="KW-1185">Reference proteome</keyword>
<keyword evidence="4" id="KW-0798">TonB box</keyword>
<dbReference type="Pfam" id="PF13620">
    <property type="entry name" value="CarboxypepD_reg"/>
    <property type="match status" value="1"/>
</dbReference>
<evidence type="ECO:0000259" key="6">
    <source>
        <dbReference type="Pfam" id="PF00593"/>
    </source>
</evidence>
<organism evidence="8 9">
    <name type="scientific">Pelagicoccus albus</name>
    <dbReference type="NCBI Taxonomy" id="415222"/>
    <lineage>
        <taxon>Bacteria</taxon>
        <taxon>Pseudomonadati</taxon>
        <taxon>Verrucomicrobiota</taxon>
        <taxon>Opitutia</taxon>
        <taxon>Puniceicoccales</taxon>
        <taxon>Pelagicoccaceae</taxon>
        <taxon>Pelagicoccus</taxon>
    </lineage>
</organism>
<keyword evidence="3" id="KW-0998">Cell outer membrane</keyword>